<gene>
    <name evidence="6" type="ORF">K4G66_15875</name>
</gene>
<dbReference type="PANTHER" id="PTHR33546">
    <property type="entry name" value="LARGE, MULTIFUNCTIONAL SECRETED PROTEIN-RELATED"/>
    <property type="match status" value="1"/>
</dbReference>
<evidence type="ECO:0000256" key="3">
    <source>
        <dbReference type="ARBA" id="ARBA00022982"/>
    </source>
</evidence>
<name>A0AA49PZE2_9BACT</name>
<proteinExistence type="predicted"/>
<accession>A0AA49PZE2</accession>
<keyword evidence="2" id="KW-0479">Metal-binding</keyword>
<protein>
    <submittedName>
        <fullName evidence="6">Plastocyanin/azurin family copper-binding protein</fullName>
    </submittedName>
</protein>
<dbReference type="InterPro" id="IPR011042">
    <property type="entry name" value="6-blade_b-propeller_TolB-like"/>
</dbReference>
<keyword evidence="3" id="KW-0249">Electron transport</keyword>
<evidence type="ECO:0000259" key="5">
    <source>
        <dbReference type="Pfam" id="PF00127"/>
    </source>
</evidence>
<evidence type="ECO:0000256" key="1">
    <source>
        <dbReference type="ARBA" id="ARBA00022448"/>
    </source>
</evidence>
<organism evidence="6">
    <name type="scientific">Roseihalotalea indica</name>
    <dbReference type="NCBI Taxonomy" id="2867963"/>
    <lineage>
        <taxon>Bacteria</taxon>
        <taxon>Pseudomonadati</taxon>
        <taxon>Bacteroidota</taxon>
        <taxon>Cytophagia</taxon>
        <taxon>Cytophagales</taxon>
        <taxon>Catalimonadaceae</taxon>
        <taxon>Roseihalotalea</taxon>
    </lineage>
</organism>
<dbReference type="SUPFAM" id="SSF49503">
    <property type="entry name" value="Cupredoxins"/>
    <property type="match status" value="1"/>
</dbReference>
<dbReference type="InterPro" id="IPR011041">
    <property type="entry name" value="Quinoprot_gluc/sorb_DH_b-prop"/>
</dbReference>
<sequence length="650" mass="72303">MKNLVGYILLLLALPLGLFAQNESDYYRIETIPIPDSIVLEVGGLSFTDDGKLGVSTRRGEVWLLDQPTSAHPSFSRYAYGLHEPLGLAYKNGAFYTTQRAEVTKLTDTDGDGKADQYRSIFSWPLSGNYHEYSYGPLFLPNGDMLVTLNLGWIGYGESLAKWRGWLLQITEEGEMTPLATGLRSPAGIGFNMDGDLFYGENQGDWIGSGRITHLEKGDFAGNPAGLNWSQEPNSPLHLQRKMIPDSAGLMHEFAKNISSFKTPTVWFPHTIMGISTSDILTDTTAGGFGPFAGQLFVGDQGHSKVMRVFLEKINGEYQGVCFPFREGFSSGILRMIWGPDNNMYVGMTSRGWASTGPEPYSLQRLVWTGKTPFEIKAIRAVANGFELEFTMPVDEATASQIASYPMTSFIYSYHRDYGSPIINQQTCPVRHVEISDDKTKVRLHVDGLREGYIHEVRVDGVRSATGQPLLHDVGYYTLNHFAEGTQTPAPIAQNEDKSTETVEPCEESEKRVTEMPEDWDKPDVVITIGTEPGLKFDLTDFTVAEGDRVQVTFANNDDMLHNLVVTEPNTADQVGEQGMRLGLDGADRSYVPQMDEVLFHTCLLQPETSESIYFVAPSVGDYEYVCTFPGHYKVMRGKMYVTPKKTASR</sequence>
<reference evidence="6" key="1">
    <citation type="journal article" date="2023" name="Comput. Struct. Biotechnol. J.">
        <title>Discovery of a novel marine Bacteroidetes with a rich repertoire of carbohydrate-active enzymes.</title>
        <authorList>
            <person name="Chen B."/>
            <person name="Liu G."/>
            <person name="Chen Q."/>
            <person name="Wang H."/>
            <person name="Liu L."/>
            <person name="Tang K."/>
        </authorList>
    </citation>
    <scope>NUCLEOTIDE SEQUENCE</scope>
    <source>
        <strain evidence="6">TK19036</strain>
    </source>
</reference>
<dbReference type="GO" id="GO:0005507">
    <property type="term" value="F:copper ion binding"/>
    <property type="evidence" value="ECO:0007669"/>
    <property type="project" value="InterPro"/>
</dbReference>
<feature type="domain" description="Blue (type 1) copper" evidence="5">
    <location>
        <begin position="532"/>
        <end position="642"/>
    </location>
</feature>
<dbReference type="EMBL" id="CP120682">
    <property type="protein sequence ID" value="WKN40173.1"/>
    <property type="molecule type" value="Genomic_DNA"/>
</dbReference>
<dbReference type="CDD" id="cd04233">
    <property type="entry name" value="Auracyanin"/>
    <property type="match status" value="1"/>
</dbReference>
<dbReference type="Gene3D" id="2.60.40.420">
    <property type="entry name" value="Cupredoxins - blue copper proteins"/>
    <property type="match status" value="1"/>
</dbReference>
<dbReference type="Gene3D" id="2.120.10.30">
    <property type="entry name" value="TolB, C-terminal domain"/>
    <property type="match status" value="1"/>
</dbReference>
<evidence type="ECO:0000256" key="4">
    <source>
        <dbReference type="ARBA" id="ARBA00023008"/>
    </source>
</evidence>
<dbReference type="InterPro" id="IPR000923">
    <property type="entry name" value="BlueCu_1"/>
</dbReference>
<dbReference type="PROSITE" id="PS00196">
    <property type="entry name" value="COPPER_BLUE"/>
    <property type="match status" value="1"/>
</dbReference>
<dbReference type="InterPro" id="IPR008972">
    <property type="entry name" value="Cupredoxin"/>
</dbReference>
<evidence type="ECO:0000256" key="2">
    <source>
        <dbReference type="ARBA" id="ARBA00022723"/>
    </source>
</evidence>
<keyword evidence="1" id="KW-0813">Transport</keyword>
<dbReference type="AlphaFoldDB" id="A0AA49PZE2"/>
<dbReference type="GO" id="GO:0009055">
    <property type="term" value="F:electron transfer activity"/>
    <property type="evidence" value="ECO:0007669"/>
    <property type="project" value="InterPro"/>
</dbReference>
<reference evidence="6" key="2">
    <citation type="journal article" date="2024" name="Antonie Van Leeuwenhoek">
        <title>Roseihalotalea indica gen. nov., sp. nov., a halophilic Bacteroidetes from mesopelagic Southwest Indian Ocean with higher carbohydrate metabolic potential.</title>
        <authorList>
            <person name="Chen B."/>
            <person name="Zhang M."/>
            <person name="Lin D."/>
            <person name="Ye J."/>
            <person name="Tang K."/>
        </authorList>
    </citation>
    <scope>NUCLEOTIDE SEQUENCE</scope>
    <source>
        <strain evidence="6">TK19036</strain>
    </source>
</reference>
<keyword evidence="4" id="KW-0186">Copper</keyword>
<dbReference type="InterPro" id="IPR028871">
    <property type="entry name" value="BlueCu_1_BS"/>
</dbReference>
<dbReference type="SUPFAM" id="SSF50952">
    <property type="entry name" value="Soluble quinoprotein glucose dehydrogenase"/>
    <property type="match status" value="1"/>
</dbReference>
<dbReference type="PANTHER" id="PTHR33546:SF1">
    <property type="entry name" value="LARGE, MULTIFUNCTIONAL SECRETED PROTEIN"/>
    <property type="match status" value="1"/>
</dbReference>
<dbReference type="Pfam" id="PF00127">
    <property type="entry name" value="Copper-bind"/>
    <property type="match status" value="1"/>
</dbReference>
<evidence type="ECO:0000313" key="6">
    <source>
        <dbReference type="EMBL" id="WKN40173.1"/>
    </source>
</evidence>